<dbReference type="InterPro" id="IPR000073">
    <property type="entry name" value="AB_hydrolase_1"/>
</dbReference>
<feature type="domain" description="AB hydrolase-1" evidence="1">
    <location>
        <begin position="33"/>
        <end position="170"/>
    </location>
</feature>
<evidence type="ECO:0000313" key="3">
    <source>
        <dbReference type="EMBL" id="MBR7783557.1"/>
    </source>
</evidence>
<dbReference type="PRINTS" id="PR00111">
    <property type="entry name" value="ABHYDROLASE"/>
</dbReference>
<evidence type="ECO:0000259" key="1">
    <source>
        <dbReference type="Pfam" id="PF00561"/>
    </source>
</evidence>
<reference evidence="3" key="1">
    <citation type="submission" date="2021-04" db="EMBL/GenBank/DDBJ databases">
        <title>novel species isolated from subtropical streams in China.</title>
        <authorList>
            <person name="Lu H."/>
        </authorList>
    </citation>
    <scope>NUCLEOTIDE SEQUENCE</scope>
    <source>
        <strain evidence="3">LFS511W</strain>
    </source>
</reference>
<dbReference type="InterPro" id="IPR005645">
    <property type="entry name" value="FSH-like_dom"/>
</dbReference>
<gene>
    <name evidence="3" type="ORF">KDM89_15540</name>
</gene>
<keyword evidence="3" id="KW-0378">Hydrolase</keyword>
<evidence type="ECO:0000313" key="4">
    <source>
        <dbReference type="Proteomes" id="UP000680067"/>
    </source>
</evidence>
<proteinExistence type="predicted"/>
<comment type="caution">
    <text evidence="3">The sequence shown here is derived from an EMBL/GenBank/DDBJ whole genome shotgun (WGS) entry which is preliminary data.</text>
</comment>
<dbReference type="AlphaFoldDB" id="A0A941DLY0"/>
<dbReference type="InterPro" id="IPR029058">
    <property type="entry name" value="AB_hydrolase_fold"/>
</dbReference>
<dbReference type="Pfam" id="PF00561">
    <property type="entry name" value="Abhydrolase_1"/>
    <property type="match status" value="1"/>
</dbReference>
<feature type="domain" description="Serine hydrolase" evidence="2">
    <location>
        <begin position="197"/>
        <end position="249"/>
    </location>
</feature>
<dbReference type="PANTHER" id="PTHR43689:SF8">
    <property type="entry name" value="ALPHA_BETA-HYDROLASES SUPERFAMILY PROTEIN"/>
    <property type="match status" value="1"/>
</dbReference>
<protein>
    <submittedName>
        <fullName evidence="3">Alpha/beta hydrolase</fullName>
    </submittedName>
</protein>
<dbReference type="EMBL" id="JAGSPN010000013">
    <property type="protein sequence ID" value="MBR7783557.1"/>
    <property type="molecule type" value="Genomic_DNA"/>
</dbReference>
<dbReference type="Proteomes" id="UP000680067">
    <property type="component" value="Unassembled WGS sequence"/>
</dbReference>
<sequence>MIRNTPLQHIKTAYGQIAVKVWQDTHTLSTLAPVVLLHDSLGCIQLWRQFPGLLAQATRRRVIAYDRAGFGHSAPRNGYIGDDFIEAEAQTVFAELLKAKEIDQFIVMGHSVGGEMAVNVAAAYPERCVGLITESAQSVLEPITRAGILEAQQLFADPEQFKRLARYHGEKTAWVLSAWIDTWLGAAFDHWSLDPVLPSVKCPTLVIHGELDEYGTTAQAKRIADGVSGPAQLELMPGIHHVPHREAEQQVLTMLANFMATLA</sequence>
<dbReference type="Pfam" id="PF03959">
    <property type="entry name" value="FSH1"/>
    <property type="match status" value="1"/>
</dbReference>
<organism evidence="3 4">
    <name type="scientific">Undibacterium luofuense</name>
    <dbReference type="NCBI Taxonomy" id="2828733"/>
    <lineage>
        <taxon>Bacteria</taxon>
        <taxon>Pseudomonadati</taxon>
        <taxon>Pseudomonadota</taxon>
        <taxon>Betaproteobacteria</taxon>
        <taxon>Burkholderiales</taxon>
        <taxon>Oxalobacteraceae</taxon>
        <taxon>Undibacterium</taxon>
    </lineage>
</organism>
<name>A0A941DLY0_9BURK</name>
<dbReference type="SUPFAM" id="SSF53474">
    <property type="entry name" value="alpha/beta-Hydrolases"/>
    <property type="match status" value="1"/>
</dbReference>
<evidence type="ECO:0000259" key="2">
    <source>
        <dbReference type="Pfam" id="PF03959"/>
    </source>
</evidence>
<dbReference type="Gene3D" id="3.40.50.1820">
    <property type="entry name" value="alpha/beta hydrolase"/>
    <property type="match status" value="1"/>
</dbReference>
<accession>A0A941DLY0</accession>
<keyword evidence="4" id="KW-1185">Reference proteome</keyword>
<dbReference type="GO" id="GO:0016787">
    <property type="term" value="F:hydrolase activity"/>
    <property type="evidence" value="ECO:0007669"/>
    <property type="project" value="UniProtKB-KW"/>
</dbReference>
<dbReference type="PANTHER" id="PTHR43689">
    <property type="entry name" value="HYDROLASE"/>
    <property type="match status" value="1"/>
</dbReference>